<feature type="region of interest" description="Disordered" evidence="1">
    <location>
        <begin position="202"/>
        <end position="224"/>
    </location>
</feature>
<dbReference type="AlphaFoldDB" id="A0A7C8J4R1"/>
<dbReference type="EMBL" id="WIQW01000182">
    <property type="protein sequence ID" value="KAF3078176.1"/>
    <property type="molecule type" value="Genomic_DNA"/>
</dbReference>
<name>A0A7C8J4R1_ORBOL</name>
<comment type="caution">
    <text evidence="2">The sequence shown here is derived from an EMBL/GenBank/DDBJ whole genome shotgun (WGS) entry which is preliminary data.</text>
</comment>
<feature type="region of interest" description="Disordered" evidence="1">
    <location>
        <begin position="23"/>
        <end position="106"/>
    </location>
</feature>
<sequence length="573" mass="64356">MNTPTLIIDTSHSFADIQLAAQNPTMAQAQPTTTSGRRATITKPFISPPHSPLPGDTEGSPNESPQTSPKTLSRSSTAGKRTPSLTFTSPQARKRGFVRPQGTEFSKSARSRESVMALGSIAHVQYFFAKTGLLDGKGGGYKKKKAEEFNANDELVMDNQLIDSTYSSLRSSPDLVLPAEHYSKSPIGNDDVDEDPNAILPPTYSTYKPKNVHVVPPPPDKESLKEDLKEALDDCRRVWVDAANLGFEKEGSGLGIKPQADEDEGIGRDKDEGPIPGLKDILLHSILRSTTLAIRAAKEYYYAADMSRLQKITSEKQMREDFMTVLDLLKRISTRQGSVLAEEKAVVVSWIDSVEGLLDKELRMEDEGRRNGQVWAEGDWKGKEWGMYTRIPNKWLFPQNANVFFFIERYQLFLRYFDAYEGNSSTPLPGHNTKGPASESPLLKILRTGDRLINIHNAIVRRSRTPFGQIPHFHTDFNKPYRLAENLRYWLKAADLRWEVKISMDVMGAVNGTEEGMRSFEQAVAKWCEKVLTEVIAEWKDDQALLQMPATERKEKRRSRRYGSPGGSPRNFS</sequence>
<protein>
    <submittedName>
        <fullName evidence="2">Uncharacterized protein</fullName>
    </submittedName>
</protein>
<feature type="region of interest" description="Disordered" evidence="1">
    <location>
        <begin position="547"/>
        <end position="573"/>
    </location>
</feature>
<evidence type="ECO:0000256" key="1">
    <source>
        <dbReference type="SAM" id="MobiDB-lite"/>
    </source>
</evidence>
<evidence type="ECO:0000313" key="2">
    <source>
        <dbReference type="EMBL" id="KAF3078176.1"/>
    </source>
</evidence>
<feature type="region of interest" description="Disordered" evidence="1">
    <location>
        <begin position="252"/>
        <end position="272"/>
    </location>
</feature>
<dbReference type="PANTHER" id="PTHR38702">
    <property type="entry name" value="CALPONIN-HOMOLOGY (CH) DOMAIN-CONTAINING PROTEIN"/>
    <property type="match status" value="1"/>
</dbReference>
<feature type="compositionally biased region" description="Polar residues" evidence="1">
    <location>
        <begin position="23"/>
        <end position="37"/>
    </location>
</feature>
<gene>
    <name evidence="2" type="ORF">TWF102_003783</name>
</gene>
<dbReference type="PANTHER" id="PTHR38702:SF1">
    <property type="entry name" value="CALPONIN-HOMOLOGY (CH) DOMAIN-CONTAINING PROTEIN"/>
    <property type="match status" value="1"/>
</dbReference>
<reference evidence="2 3" key="1">
    <citation type="submission" date="2019-06" db="EMBL/GenBank/DDBJ databases">
        <authorList>
            <person name="Palmer J.M."/>
        </authorList>
    </citation>
    <scope>NUCLEOTIDE SEQUENCE [LARGE SCALE GENOMIC DNA]</scope>
    <source>
        <strain evidence="2 3">TWF102</strain>
    </source>
</reference>
<dbReference type="Proteomes" id="UP000475325">
    <property type="component" value="Unassembled WGS sequence"/>
</dbReference>
<accession>A0A7C8J4R1</accession>
<feature type="compositionally biased region" description="Polar residues" evidence="1">
    <location>
        <begin position="59"/>
        <end position="91"/>
    </location>
</feature>
<organism evidence="2 3">
    <name type="scientific">Orbilia oligospora</name>
    <name type="common">Nematode-trapping fungus</name>
    <name type="synonym">Arthrobotrys oligospora</name>
    <dbReference type="NCBI Taxonomy" id="2813651"/>
    <lineage>
        <taxon>Eukaryota</taxon>
        <taxon>Fungi</taxon>
        <taxon>Dikarya</taxon>
        <taxon>Ascomycota</taxon>
        <taxon>Pezizomycotina</taxon>
        <taxon>Orbiliomycetes</taxon>
        <taxon>Orbiliales</taxon>
        <taxon>Orbiliaceae</taxon>
        <taxon>Orbilia</taxon>
    </lineage>
</organism>
<proteinExistence type="predicted"/>
<evidence type="ECO:0000313" key="3">
    <source>
        <dbReference type="Proteomes" id="UP000475325"/>
    </source>
</evidence>